<protein>
    <submittedName>
        <fullName evidence="1">Uncharacterized protein MANES_02G035800</fullName>
    </submittedName>
</protein>
<evidence type="ECO:0000313" key="1">
    <source>
        <dbReference type="EMBL" id="MBX01093.1"/>
    </source>
</evidence>
<name>A0A2P2K5Z2_RHIMU</name>
<dbReference type="EMBL" id="GGEC01020609">
    <property type="protein sequence ID" value="MBX01093.1"/>
    <property type="molecule type" value="Transcribed_RNA"/>
</dbReference>
<reference evidence="1" key="1">
    <citation type="submission" date="2018-02" db="EMBL/GenBank/DDBJ databases">
        <title>Rhizophora mucronata_Transcriptome.</title>
        <authorList>
            <person name="Meera S.P."/>
            <person name="Sreeshan A."/>
            <person name="Augustine A."/>
        </authorList>
    </citation>
    <scope>NUCLEOTIDE SEQUENCE</scope>
    <source>
        <tissue evidence="1">Leaf</tissue>
    </source>
</reference>
<proteinExistence type="predicted"/>
<dbReference type="AlphaFoldDB" id="A0A2P2K5Z2"/>
<accession>A0A2P2K5Z2</accession>
<sequence>MEKALTSTTLLLFPMALTMKRLLSILGKPIAFVYTILERQLA</sequence>
<organism evidence="1">
    <name type="scientific">Rhizophora mucronata</name>
    <name type="common">Asiatic mangrove</name>
    <dbReference type="NCBI Taxonomy" id="61149"/>
    <lineage>
        <taxon>Eukaryota</taxon>
        <taxon>Viridiplantae</taxon>
        <taxon>Streptophyta</taxon>
        <taxon>Embryophyta</taxon>
        <taxon>Tracheophyta</taxon>
        <taxon>Spermatophyta</taxon>
        <taxon>Magnoliopsida</taxon>
        <taxon>eudicotyledons</taxon>
        <taxon>Gunneridae</taxon>
        <taxon>Pentapetalae</taxon>
        <taxon>rosids</taxon>
        <taxon>fabids</taxon>
        <taxon>Malpighiales</taxon>
        <taxon>Rhizophoraceae</taxon>
        <taxon>Rhizophora</taxon>
    </lineage>
</organism>